<evidence type="ECO:0000313" key="4">
    <source>
        <dbReference type="EMBL" id="KAF0983021.1"/>
    </source>
</evidence>
<proteinExistence type="predicted"/>
<organism evidence="4 5">
    <name type="scientific">Naegleria fowleri</name>
    <name type="common">Brain eating amoeba</name>
    <dbReference type="NCBI Taxonomy" id="5763"/>
    <lineage>
        <taxon>Eukaryota</taxon>
        <taxon>Discoba</taxon>
        <taxon>Heterolobosea</taxon>
        <taxon>Tetramitia</taxon>
        <taxon>Eutetramitia</taxon>
        <taxon>Vahlkampfiidae</taxon>
        <taxon>Naegleria</taxon>
    </lineage>
</organism>
<dbReference type="RefSeq" id="XP_044567734.1">
    <property type="nucleotide sequence ID" value="XM_044701358.1"/>
</dbReference>
<dbReference type="Pfam" id="PF00168">
    <property type="entry name" value="C2"/>
    <property type="match status" value="1"/>
</dbReference>
<dbReference type="AlphaFoldDB" id="A0A6A5C7C1"/>
<evidence type="ECO:0000313" key="5">
    <source>
        <dbReference type="Proteomes" id="UP000444721"/>
    </source>
</evidence>
<dbReference type="Proteomes" id="UP000444721">
    <property type="component" value="Unassembled WGS sequence"/>
</dbReference>
<dbReference type="CDD" id="cd00030">
    <property type="entry name" value="C2"/>
    <property type="match status" value="1"/>
</dbReference>
<dbReference type="InterPro" id="IPR000008">
    <property type="entry name" value="C2_dom"/>
</dbReference>
<dbReference type="PANTHER" id="PTHR45911">
    <property type="entry name" value="C2 DOMAIN-CONTAINING PROTEIN"/>
    <property type="match status" value="1"/>
</dbReference>
<dbReference type="PROSITE" id="PS50004">
    <property type="entry name" value="C2"/>
    <property type="match status" value="1"/>
</dbReference>
<reference evidence="4 5" key="1">
    <citation type="journal article" date="2019" name="Sci. Rep.">
        <title>Nanopore sequencing improves the draft genome of the human pathogenic amoeba Naegleria fowleri.</title>
        <authorList>
            <person name="Liechti N."/>
            <person name="Schurch N."/>
            <person name="Bruggmann R."/>
            <person name="Wittwer M."/>
        </authorList>
    </citation>
    <scope>NUCLEOTIDE SEQUENCE [LARGE SCALE GENOMIC DNA]</scope>
    <source>
        <strain evidence="4 5">ATCC 30894</strain>
    </source>
</reference>
<protein>
    <recommendedName>
        <fullName evidence="3">C2 domain-containing protein</fullName>
    </recommendedName>
</protein>
<dbReference type="SMART" id="SM00239">
    <property type="entry name" value="C2"/>
    <property type="match status" value="1"/>
</dbReference>
<gene>
    <name evidence="4" type="ORF">FDP41_010999</name>
</gene>
<dbReference type="GO" id="GO:0046872">
    <property type="term" value="F:metal ion binding"/>
    <property type="evidence" value="ECO:0007669"/>
    <property type="project" value="UniProtKB-KW"/>
</dbReference>
<dbReference type="OrthoDB" id="67700at2759"/>
<evidence type="ECO:0000259" key="3">
    <source>
        <dbReference type="PROSITE" id="PS50004"/>
    </source>
</evidence>
<keyword evidence="5" id="KW-1185">Reference proteome</keyword>
<keyword evidence="1" id="KW-0479">Metal-binding</keyword>
<dbReference type="GeneID" id="68118214"/>
<dbReference type="VEuPathDB" id="AmoebaDB:NF0086600"/>
<accession>A0A6A5C7C1</accession>
<feature type="domain" description="C2" evidence="3">
    <location>
        <begin position="2"/>
        <end position="121"/>
    </location>
</feature>
<sequence>MDPSSPSVTMVFDDLLQMQDIFIVTLVGARDLVPKDRNDLSDPYVITTYSGFSHKSSVKKETLNPQWNETISIPLNDSDIALDASIYFKVMDEDLVNDDFEGDFTLKFKDIPNLDGIPFDCKLQDIEKGILTIACQVKFFSRSSISQLNLPSSIQNRECFYKTTRNSWLLGCVKYPMSRFEIEKSIKNSSFMGNSNESPRSPRNTPIPREIKWQQVHSSSETLLEILTEAESYYGFTGGSVLVDRVRVELVLSQQVVKDETAPLSLVFEKHLQQHVLKKNTFSKTCSWKNVTKEESILFSNTCSTTATTEQQKSGTLITSMQYLKSFSGEFEKRNGVALNDIQNSTTVCGKAYVIPIGHCSMLSLTYLSNCGMPFDSSFDEMVHRCMPPSRNTLFSPLHCDIHDSLWLKWPCGWDYEETSMHLLSPIHTSGNGTDRFMATRMTRKLSTLSSSTSSNPVISQKHILYQLALEHLQELQQSSDFRNVKIRKDLQHVERQNSSGTPLDKSIRDFVEFEIEYMLNNKTSNEEKDVTLYRICGVLNTYDENCWVLGYESSSNHFPNRDVFECVLGQIKYDEMKKQELLE</sequence>
<keyword evidence="2" id="KW-0106">Calcium</keyword>
<comment type="caution">
    <text evidence="4">The sequence shown here is derived from an EMBL/GenBank/DDBJ whole genome shotgun (WGS) entry which is preliminary data.</text>
</comment>
<dbReference type="SUPFAM" id="SSF49562">
    <property type="entry name" value="C2 domain (Calcium/lipid-binding domain, CaLB)"/>
    <property type="match status" value="1"/>
</dbReference>
<dbReference type="EMBL" id="VFQX01000007">
    <property type="protein sequence ID" value="KAF0983021.1"/>
    <property type="molecule type" value="Genomic_DNA"/>
</dbReference>
<dbReference type="VEuPathDB" id="AmoebaDB:NfTy_016290"/>
<name>A0A6A5C7C1_NAEFO</name>
<dbReference type="Gene3D" id="2.60.40.150">
    <property type="entry name" value="C2 domain"/>
    <property type="match status" value="1"/>
</dbReference>
<dbReference type="VEuPathDB" id="AmoebaDB:FDP41_010999"/>
<dbReference type="OMA" id="IMELPLQ"/>
<evidence type="ECO:0000256" key="2">
    <source>
        <dbReference type="ARBA" id="ARBA00022837"/>
    </source>
</evidence>
<dbReference type="InterPro" id="IPR035892">
    <property type="entry name" value="C2_domain_sf"/>
</dbReference>
<evidence type="ECO:0000256" key="1">
    <source>
        <dbReference type="ARBA" id="ARBA00022723"/>
    </source>
</evidence>